<keyword evidence="6" id="KW-1185">Reference proteome</keyword>
<sequence length="86" mass="9646">SDSKCWSKSLGYSCCKTCNVYTVDKSGSWGYEDGKWCGIDAETCKIKTEEKCWSSGYGYPCCNNCKVYFVDDNGEWGIENGNWCGI</sequence>
<dbReference type="OrthoDB" id="10366311at2759"/>
<dbReference type="Pfam" id="PF02013">
    <property type="entry name" value="CBM_10"/>
    <property type="match status" value="2"/>
</dbReference>
<reference evidence="5 6" key="1">
    <citation type="submission" date="2016-08" db="EMBL/GenBank/DDBJ databases">
        <title>A Parts List for Fungal Cellulosomes Revealed by Comparative Genomics.</title>
        <authorList>
            <consortium name="DOE Joint Genome Institute"/>
            <person name="Haitjema C.H."/>
            <person name="Gilmore S.P."/>
            <person name="Henske J.K."/>
            <person name="Solomon K.V."/>
            <person name="De Groot R."/>
            <person name="Kuo A."/>
            <person name="Mondo S.J."/>
            <person name="Salamov A.A."/>
            <person name="Labutti K."/>
            <person name="Zhao Z."/>
            <person name="Chiniquy J."/>
            <person name="Barry K."/>
            <person name="Brewer H.M."/>
            <person name="Purvine S.O."/>
            <person name="Wright A.T."/>
            <person name="Boxma B."/>
            <person name="Van Alen T."/>
            <person name="Hackstein J.H."/>
            <person name="Baker S.E."/>
            <person name="Grigoriev I.V."/>
            <person name="O'Malley M.A."/>
        </authorList>
    </citation>
    <scope>NUCLEOTIDE SEQUENCE [LARGE SCALE GENOMIC DNA]</scope>
    <source>
        <strain evidence="5 6">G1</strain>
    </source>
</reference>
<dbReference type="GO" id="GO:0016787">
    <property type="term" value="F:hydrolase activity"/>
    <property type="evidence" value="ECO:0007669"/>
    <property type="project" value="UniProtKB-KW"/>
</dbReference>
<keyword evidence="2" id="KW-0677">Repeat</keyword>
<dbReference type="PROSITE" id="PS51763">
    <property type="entry name" value="CBM10"/>
    <property type="match status" value="2"/>
</dbReference>
<dbReference type="InterPro" id="IPR009034">
    <property type="entry name" value="Dockerin_dom_fun_sf"/>
</dbReference>
<dbReference type="STRING" id="1754190.A0A1Y2A0V1"/>
<organism evidence="5 6">
    <name type="scientific">Neocallimastix californiae</name>
    <dbReference type="NCBI Taxonomy" id="1754190"/>
    <lineage>
        <taxon>Eukaryota</taxon>
        <taxon>Fungi</taxon>
        <taxon>Fungi incertae sedis</taxon>
        <taxon>Chytridiomycota</taxon>
        <taxon>Chytridiomycota incertae sedis</taxon>
        <taxon>Neocallimastigomycetes</taxon>
        <taxon>Neocallimastigales</taxon>
        <taxon>Neocallimastigaceae</taxon>
        <taxon>Neocallimastix</taxon>
    </lineage>
</organism>
<accession>A0A1Y2A0V1</accession>
<evidence type="ECO:0000256" key="3">
    <source>
        <dbReference type="ARBA" id="ARBA00022801"/>
    </source>
</evidence>
<feature type="non-terminal residue" evidence="5">
    <location>
        <position position="1"/>
    </location>
</feature>
<feature type="domain" description="CBM10" evidence="4">
    <location>
        <begin position="4"/>
        <end position="40"/>
    </location>
</feature>
<evidence type="ECO:0000256" key="1">
    <source>
        <dbReference type="ARBA" id="ARBA00022729"/>
    </source>
</evidence>
<dbReference type="EMBL" id="MCOG01000338">
    <property type="protein sequence ID" value="ORY15665.1"/>
    <property type="molecule type" value="Genomic_DNA"/>
</dbReference>
<evidence type="ECO:0000259" key="4">
    <source>
        <dbReference type="PROSITE" id="PS51763"/>
    </source>
</evidence>
<feature type="non-terminal residue" evidence="5">
    <location>
        <position position="86"/>
    </location>
</feature>
<dbReference type="Proteomes" id="UP000193920">
    <property type="component" value="Unassembled WGS sequence"/>
</dbReference>
<evidence type="ECO:0000256" key="2">
    <source>
        <dbReference type="ARBA" id="ARBA00022737"/>
    </source>
</evidence>
<evidence type="ECO:0000313" key="5">
    <source>
        <dbReference type="EMBL" id="ORY15665.1"/>
    </source>
</evidence>
<feature type="domain" description="CBM10" evidence="4">
    <location>
        <begin position="51"/>
        <end position="86"/>
    </location>
</feature>
<keyword evidence="1" id="KW-0732">Signal</keyword>
<evidence type="ECO:0000313" key="6">
    <source>
        <dbReference type="Proteomes" id="UP000193920"/>
    </source>
</evidence>
<gene>
    <name evidence="5" type="ORF">LY90DRAFT_365664</name>
</gene>
<dbReference type="SUPFAM" id="SSF64571">
    <property type="entry name" value="Cellulose docking domain, dockering"/>
    <property type="match status" value="2"/>
</dbReference>
<protein>
    <recommendedName>
        <fullName evidence="4">CBM10 domain-containing protein</fullName>
    </recommendedName>
</protein>
<comment type="caution">
    <text evidence="5">The sequence shown here is derived from an EMBL/GenBank/DDBJ whole genome shotgun (WGS) entry which is preliminary data.</text>
</comment>
<name>A0A1Y2A0V1_9FUNG</name>
<dbReference type="InterPro" id="IPR002883">
    <property type="entry name" value="CBM10/Dockerin_dom"/>
</dbReference>
<dbReference type="AlphaFoldDB" id="A0A1Y2A0V1"/>
<proteinExistence type="predicted"/>
<dbReference type="Gene3D" id="3.90.1220.10">
    <property type="entry name" value="Cellulose docking domain, dockering"/>
    <property type="match status" value="2"/>
</dbReference>
<keyword evidence="3" id="KW-0378">Hydrolase</keyword>